<evidence type="ECO:0000259" key="2">
    <source>
        <dbReference type="Pfam" id="PF20703"/>
    </source>
</evidence>
<feature type="domain" description="Novel STAND NTPase 1" evidence="2">
    <location>
        <begin position="212"/>
        <end position="622"/>
    </location>
</feature>
<dbReference type="InterPro" id="IPR051200">
    <property type="entry name" value="Host-pathogen_enzymatic-act"/>
</dbReference>
<accession>A0ABW0YXM6</accession>
<gene>
    <name evidence="3" type="ORF">ACFP1Z_02940</name>
</gene>
<dbReference type="InterPro" id="IPR009003">
    <property type="entry name" value="Peptidase_S1_PA"/>
</dbReference>
<keyword evidence="4" id="KW-1185">Reference proteome</keyword>
<dbReference type="PANTHER" id="PTHR47197:SF3">
    <property type="entry name" value="DIHYDRO-HEME D1 DEHYDROGENASE"/>
    <property type="match status" value="1"/>
</dbReference>
<dbReference type="InterPro" id="IPR015943">
    <property type="entry name" value="WD40/YVTN_repeat-like_dom_sf"/>
</dbReference>
<sequence length="1440" mass="154650">MTDRAATNLTGAVAQILDADGAVAGAGFVVADDILVTCAHVVQAAGHGPGDTVWLAFPHAAAAGHAQAHVLTEAWRPADAQDVAVLRLRNVPPGVAPLPLGSAAGCRGHRVRAYGFPAQAPPGGHFGYAVAGDLLTTGNGPGALLQLTAANDLTTGFSGGPLIDGTTGLAIGMVTSIAAPDQHLKGLAVAYATPTEVLRQAWPELAERQVCPYRGLEPFTAEHAEWFHGREAAVESVLGALGRHRRLLMLLGPSGAGKSSLVQAGVLPALAAGRIPGSDRWLSLVARPGRNLLAELERAGLPGASTDGLLRAVRRRLDAEPSCSRLVLVIDQFEELLTQSGLADGRLTEAGATAVKALAAANDPRIPVSVLLVMRDDFYPRLAALAPDLLEAVTPGLLNVPASLSSPELHAIISRPAQAVGLRVEDGLPERIITDVLAATADRHASVTLLPPLELALSQLWERRSDGRLTHHAYQQIGGIAGSLTTWCNTALSQLPGEQRPIAQRLLTALVRPADDTRAVPATRQQVPLDRLRALAVGSDSENPAAGSAFDTVLAELTRHRIVTTGTTPQPDGGAGEPTAELIHDALIRDWGELRDWVAQDHRFQVWLHRAAEQQRRHADSGLPEDLLHGTALVEGTEWAQERSLPPEVTTFLAASRTRREAVARRGRRIKTVLAGILAIVLVLGSLYVYQRQVAEERDAVANSRSLAQNSADQQGSDPVLAAKLALAAYDSAPTQEARNALLRNYIRVAQMHRTLSGTVGGVAGIQASRDGNVVMVRSRTGKSTIFVNAVTGTVRSEQVDAPGLSLNPLVSGDGKRAGLTMTDGSVAWYDIRPSGSRILGPLHRLPAAPEIKSPFPYGDYKAAMSDDGHLVAAVAADKPDTIVWWNTDSGRIEGKIPAPDHASGHIAFGADGRSLLAGTQADDARRVGLVLIDRAARTSRTLVDQADSYVISGDATAVVTCQHDDVDRVTLSSRRISDGTEQGHYSNKGGRSGDSEGMTCQNLAADSQGLLVVPTGFNRRLQLIDLQHGRVLSRMDWDHPKYPSYQSLVRSGDKVLLISAGASSVNITSMPSSDLGAIGEVALTADGKREVVVLKDSSRIQIRDAGTGRVLAESQRPEPHWKPNDFGVKRAMRVQLHERRNLLAEQVGKDSIAIRDLSTLRQRSLIRVTPEPEDDEATADHHFMFDREGNLLTSSGTVIQQWDSLTGRELTRYDAAPLRQATDSVFGESQKTASLYFTGYPGAHQVVIVWAGNPDIHVVDLRNGHVTARYTTGPDTIAVKFDPSSRYFAVMRHGSTIELWRRSPLRKELGPLPITGESEDRYDVGHSGFLDGEGRFFYSYGNKVRVYRVGDRSYDSSWDLGEEAAASSTDSKRKLVDVSRDGKTLMFTTRDENGVQLLPLQPEAWRRKLCDVIGNREFTREERDSLPARIPSGPLCRAS</sequence>
<dbReference type="EMBL" id="JBHSPB010000002">
    <property type="protein sequence ID" value="MFC5719140.1"/>
    <property type="molecule type" value="Genomic_DNA"/>
</dbReference>
<evidence type="ECO:0000256" key="1">
    <source>
        <dbReference type="SAM" id="MobiDB-lite"/>
    </source>
</evidence>
<dbReference type="InterPro" id="IPR043504">
    <property type="entry name" value="Peptidase_S1_PA_chymotrypsin"/>
</dbReference>
<dbReference type="SUPFAM" id="SSF50998">
    <property type="entry name" value="Quinoprotein alcohol dehydrogenase-like"/>
    <property type="match status" value="1"/>
</dbReference>
<dbReference type="InterPro" id="IPR011047">
    <property type="entry name" value="Quinoprotein_ADH-like_sf"/>
</dbReference>
<reference evidence="4" key="1">
    <citation type="journal article" date="2019" name="Int. J. Syst. Evol. Microbiol.">
        <title>The Global Catalogue of Microorganisms (GCM) 10K type strain sequencing project: providing services to taxonomists for standard genome sequencing and annotation.</title>
        <authorList>
            <consortium name="The Broad Institute Genomics Platform"/>
            <consortium name="The Broad Institute Genome Sequencing Center for Infectious Disease"/>
            <person name="Wu L."/>
            <person name="Ma J."/>
        </authorList>
    </citation>
    <scope>NUCLEOTIDE SEQUENCE [LARGE SCALE GENOMIC DNA]</scope>
    <source>
        <strain evidence="4">CGMCC 4.7304</strain>
    </source>
</reference>
<dbReference type="SUPFAM" id="SSF50494">
    <property type="entry name" value="Trypsin-like serine proteases"/>
    <property type="match status" value="1"/>
</dbReference>
<evidence type="ECO:0000313" key="4">
    <source>
        <dbReference type="Proteomes" id="UP001596083"/>
    </source>
</evidence>
<dbReference type="InterPro" id="IPR027417">
    <property type="entry name" value="P-loop_NTPase"/>
</dbReference>
<comment type="caution">
    <text evidence="3">The sequence shown here is derived from an EMBL/GenBank/DDBJ whole genome shotgun (WGS) entry which is preliminary data.</text>
</comment>
<proteinExistence type="predicted"/>
<dbReference type="Gene3D" id="2.130.10.10">
    <property type="entry name" value="YVTN repeat-like/Quinoprotein amine dehydrogenase"/>
    <property type="match status" value="2"/>
</dbReference>
<dbReference type="PANTHER" id="PTHR47197">
    <property type="entry name" value="PROTEIN NIRF"/>
    <property type="match status" value="1"/>
</dbReference>
<dbReference type="RefSeq" id="WP_390314149.1">
    <property type="nucleotide sequence ID" value="NZ_JBHSPB010000002.1"/>
</dbReference>
<dbReference type="InterPro" id="IPR011048">
    <property type="entry name" value="Haem_d1_sf"/>
</dbReference>
<dbReference type="InterPro" id="IPR049052">
    <property type="entry name" value="nSTAND1"/>
</dbReference>
<protein>
    <submittedName>
        <fullName evidence="3">Trypsin-like peptidase domain-containing protein</fullName>
    </submittedName>
</protein>
<feature type="compositionally biased region" description="Polar residues" evidence="1">
    <location>
        <begin position="975"/>
        <end position="986"/>
    </location>
</feature>
<dbReference type="Pfam" id="PF20703">
    <property type="entry name" value="nSTAND1"/>
    <property type="match status" value="1"/>
</dbReference>
<name>A0ABW0YXM6_9ACTN</name>
<evidence type="ECO:0000313" key="3">
    <source>
        <dbReference type="EMBL" id="MFC5719140.1"/>
    </source>
</evidence>
<feature type="region of interest" description="Disordered" evidence="1">
    <location>
        <begin position="975"/>
        <end position="1000"/>
    </location>
</feature>
<dbReference type="SUPFAM" id="SSF51004">
    <property type="entry name" value="C-terminal (heme d1) domain of cytochrome cd1-nitrite reductase"/>
    <property type="match status" value="1"/>
</dbReference>
<organism evidence="3 4">
    <name type="scientific">Streptomyces gamaensis</name>
    <dbReference type="NCBI Taxonomy" id="1763542"/>
    <lineage>
        <taxon>Bacteria</taxon>
        <taxon>Bacillati</taxon>
        <taxon>Actinomycetota</taxon>
        <taxon>Actinomycetes</taxon>
        <taxon>Kitasatosporales</taxon>
        <taxon>Streptomycetaceae</taxon>
        <taxon>Streptomyces</taxon>
    </lineage>
</organism>
<dbReference type="Gene3D" id="3.40.50.300">
    <property type="entry name" value="P-loop containing nucleotide triphosphate hydrolases"/>
    <property type="match status" value="1"/>
</dbReference>
<dbReference type="Pfam" id="PF13365">
    <property type="entry name" value="Trypsin_2"/>
    <property type="match status" value="1"/>
</dbReference>
<dbReference type="Proteomes" id="UP001596083">
    <property type="component" value="Unassembled WGS sequence"/>
</dbReference>
<dbReference type="SUPFAM" id="SSF52540">
    <property type="entry name" value="P-loop containing nucleoside triphosphate hydrolases"/>
    <property type="match status" value="1"/>
</dbReference>
<dbReference type="Gene3D" id="2.40.10.10">
    <property type="entry name" value="Trypsin-like serine proteases"/>
    <property type="match status" value="2"/>
</dbReference>